<evidence type="ECO:0000256" key="1">
    <source>
        <dbReference type="ARBA" id="ARBA00001974"/>
    </source>
</evidence>
<dbReference type="Pfam" id="PF01565">
    <property type="entry name" value="FAD_binding_4"/>
    <property type="match status" value="1"/>
</dbReference>
<keyword evidence="8" id="KW-0547">Nucleotide-binding</keyword>
<dbReference type="InterPro" id="IPR036318">
    <property type="entry name" value="FAD-bd_PCMH-like_sf"/>
</dbReference>
<name>A0AAP0QVX7_9ROSI</name>
<keyword evidence="10" id="KW-0560">Oxidoreductase</keyword>
<dbReference type="Pfam" id="PF08031">
    <property type="entry name" value="BBE"/>
    <property type="match status" value="1"/>
</dbReference>
<evidence type="ECO:0000256" key="9">
    <source>
        <dbReference type="ARBA" id="ARBA00022827"/>
    </source>
</evidence>
<gene>
    <name evidence="15" type="ORF">WN944_022171</name>
</gene>
<dbReference type="GO" id="GO:0016491">
    <property type="term" value="F:oxidoreductase activity"/>
    <property type="evidence" value="ECO:0007669"/>
    <property type="project" value="UniProtKB-KW"/>
</dbReference>
<keyword evidence="16" id="KW-1185">Reference proteome</keyword>
<evidence type="ECO:0000313" key="16">
    <source>
        <dbReference type="Proteomes" id="UP001428341"/>
    </source>
</evidence>
<dbReference type="Proteomes" id="UP001428341">
    <property type="component" value="Unassembled WGS sequence"/>
</dbReference>
<comment type="caution">
    <text evidence="15">The sequence shown here is derived from an EMBL/GenBank/DDBJ whole genome shotgun (WGS) entry which is preliminary data.</text>
</comment>
<dbReference type="PROSITE" id="PS51257">
    <property type="entry name" value="PROKAR_LIPOPROTEIN"/>
    <property type="match status" value="1"/>
</dbReference>
<dbReference type="AlphaFoldDB" id="A0AAP0QVX7"/>
<evidence type="ECO:0000256" key="6">
    <source>
        <dbReference type="ARBA" id="ARBA00022630"/>
    </source>
</evidence>
<keyword evidence="6" id="KW-0285">Flavoprotein</keyword>
<comment type="similarity">
    <text evidence="3">Belongs to the oxygen-dependent FAD-linked oxidoreductase family.</text>
</comment>
<organism evidence="15 16">
    <name type="scientific">Citrus x changshan-huyou</name>
    <dbReference type="NCBI Taxonomy" id="2935761"/>
    <lineage>
        <taxon>Eukaryota</taxon>
        <taxon>Viridiplantae</taxon>
        <taxon>Streptophyta</taxon>
        <taxon>Embryophyta</taxon>
        <taxon>Tracheophyta</taxon>
        <taxon>Spermatophyta</taxon>
        <taxon>Magnoliopsida</taxon>
        <taxon>eudicotyledons</taxon>
        <taxon>Gunneridae</taxon>
        <taxon>Pentapetalae</taxon>
        <taxon>rosids</taxon>
        <taxon>malvids</taxon>
        <taxon>Sapindales</taxon>
        <taxon>Rutaceae</taxon>
        <taxon>Aurantioideae</taxon>
        <taxon>Citrus</taxon>
    </lineage>
</organism>
<keyword evidence="11" id="KW-1015">Disulfide bond</keyword>
<dbReference type="InterPro" id="IPR016167">
    <property type="entry name" value="FAD-bd_PCMH_sub1"/>
</dbReference>
<dbReference type="Gene3D" id="3.40.462.20">
    <property type="match status" value="1"/>
</dbReference>
<keyword evidence="5" id="KW-0964">Secreted</keyword>
<feature type="domain" description="FAD-binding PCMH-type" evidence="14">
    <location>
        <begin position="75"/>
        <end position="249"/>
    </location>
</feature>
<dbReference type="Gene3D" id="3.30.43.10">
    <property type="entry name" value="Uridine Diphospho-n-acetylenolpyruvylglucosamine Reductase, domain 2"/>
    <property type="match status" value="1"/>
</dbReference>
<evidence type="ECO:0000256" key="12">
    <source>
        <dbReference type="ARBA" id="ARBA00023180"/>
    </source>
</evidence>
<keyword evidence="4" id="KW-0134">Cell wall</keyword>
<evidence type="ECO:0000256" key="5">
    <source>
        <dbReference type="ARBA" id="ARBA00022525"/>
    </source>
</evidence>
<keyword evidence="9" id="KW-0274">FAD</keyword>
<dbReference type="InterPro" id="IPR006094">
    <property type="entry name" value="Oxid_FAD_bind_N"/>
</dbReference>
<feature type="chain" id="PRO_5043044515" description="FAD-binding PCMH-type domain-containing protein" evidence="13">
    <location>
        <begin position="22"/>
        <end position="539"/>
    </location>
</feature>
<dbReference type="InterPro" id="IPR012951">
    <property type="entry name" value="BBE"/>
</dbReference>
<dbReference type="FunFam" id="3.30.43.10:FF:000004">
    <property type="entry name" value="Berberine bridge enzyme-like 15"/>
    <property type="match status" value="1"/>
</dbReference>
<dbReference type="InterPro" id="IPR016169">
    <property type="entry name" value="FAD-bd_PCMH_sub2"/>
</dbReference>
<keyword evidence="7 13" id="KW-0732">Signal</keyword>
<sequence>MKASIPLSLVIVSTFFLSVSCSIQDSNLELFLKCLLHDHVEPSNPISELIYTRNNSSFQSVLNAYIKNRRFLTPSTPKPLAIVTPNHRSHVQATIKCSNQAGLELRIRSGGHDYEGLSYTSTVPFVVLDMFNLRKIDINIADETAWVQAGATIGELYYQISNVSKLHAFPAGVCPTIGAGGHITGGGYGNLMRKYGLSSDNVVDAQLVDVEGRILNRESMGEDLFWAIRGGGGESFGVILAWKIKLVSVPEKVTVFNVGKTTDQATSQGATDVIYKWQQVAPKLPGELFIRAMPKVVNGSRPLEKTILVSFIGMFLGQISSLIPLMNQQFPELGLRAEDCHEMSWVESTLFWDQYRIGTSIKVLLNRSTDVKFSSKNKSDYVKNVIPKKALEEIWTKMINFGNMWMQWNPYGGRMSEISESETAFPHRAGNLFKIQYCALWEEEGINSTNLYTSKIRDFYASMAPYVSNSPREAFHNYRDLDIGNSYPSNKTSLLRDADVYGAKYFKGNYKRLVEVKTKVDPFNFFKNEQSIPPDLVNF</sequence>
<accession>A0AAP0QVX7</accession>
<feature type="signal peptide" evidence="13">
    <location>
        <begin position="1"/>
        <end position="21"/>
    </location>
</feature>
<evidence type="ECO:0000256" key="10">
    <source>
        <dbReference type="ARBA" id="ARBA00023002"/>
    </source>
</evidence>
<dbReference type="InterPro" id="IPR016166">
    <property type="entry name" value="FAD-bd_PCMH"/>
</dbReference>
<dbReference type="EMBL" id="JBCGBO010000001">
    <property type="protein sequence ID" value="KAK9229212.1"/>
    <property type="molecule type" value="Genomic_DNA"/>
</dbReference>
<dbReference type="PANTHER" id="PTHR32448">
    <property type="entry name" value="OS08G0158400 PROTEIN"/>
    <property type="match status" value="1"/>
</dbReference>
<evidence type="ECO:0000256" key="2">
    <source>
        <dbReference type="ARBA" id="ARBA00004191"/>
    </source>
</evidence>
<protein>
    <recommendedName>
        <fullName evidence="14">FAD-binding PCMH-type domain-containing protein</fullName>
    </recommendedName>
</protein>
<evidence type="ECO:0000256" key="7">
    <source>
        <dbReference type="ARBA" id="ARBA00022729"/>
    </source>
</evidence>
<evidence type="ECO:0000256" key="8">
    <source>
        <dbReference type="ARBA" id="ARBA00022741"/>
    </source>
</evidence>
<dbReference type="GO" id="GO:0071949">
    <property type="term" value="F:FAD binding"/>
    <property type="evidence" value="ECO:0007669"/>
    <property type="project" value="InterPro"/>
</dbReference>
<comment type="subcellular location">
    <subcellularLocation>
        <location evidence="2">Secreted</location>
        <location evidence="2">Cell wall</location>
    </subcellularLocation>
</comment>
<dbReference type="Gene3D" id="3.30.465.10">
    <property type="match status" value="1"/>
</dbReference>
<proteinExistence type="inferred from homology"/>
<evidence type="ECO:0000256" key="4">
    <source>
        <dbReference type="ARBA" id="ARBA00022512"/>
    </source>
</evidence>
<evidence type="ECO:0000259" key="14">
    <source>
        <dbReference type="PROSITE" id="PS51387"/>
    </source>
</evidence>
<evidence type="ECO:0000256" key="13">
    <source>
        <dbReference type="SAM" id="SignalP"/>
    </source>
</evidence>
<evidence type="ECO:0000256" key="3">
    <source>
        <dbReference type="ARBA" id="ARBA00005466"/>
    </source>
</evidence>
<dbReference type="PROSITE" id="PS51387">
    <property type="entry name" value="FAD_PCMH"/>
    <property type="match status" value="1"/>
</dbReference>
<reference evidence="15 16" key="1">
    <citation type="submission" date="2024-05" db="EMBL/GenBank/DDBJ databases">
        <title>Haplotype-resolved chromosome-level genome assembly of Huyou (Citrus changshanensis).</title>
        <authorList>
            <person name="Miao C."/>
            <person name="Chen W."/>
            <person name="Wu Y."/>
            <person name="Wang L."/>
            <person name="Zhao S."/>
            <person name="Grierson D."/>
            <person name="Xu C."/>
            <person name="Chen K."/>
        </authorList>
    </citation>
    <scope>NUCLEOTIDE SEQUENCE [LARGE SCALE GENOMIC DNA]</scope>
    <source>
        <strain evidence="15">01-14</strain>
        <tissue evidence="15">Leaf</tissue>
    </source>
</reference>
<dbReference type="SUPFAM" id="SSF56176">
    <property type="entry name" value="FAD-binding/transporter-associated domain-like"/>
    <property type="match status" value="1"/>
</dbReference>
<evidence type="ECO:0000256" key="11">
    <source>
        <dbReference type="ARBA" id="ARBA00023157"/>
    </source>
</evidence>
<evidence type="ECO:0000313" key="15">
    <source>
        <dbReference type="EMBL" id="KAK9229212.1"/>
    </source>
</evidence>
<comment type="cofactor">
    <cofactor evidence="1">
        <name>FAD</name>
        <dbReference type="ChEBI" id="CHEBI:57692"/>
    </cofactor>
</comment>
<keyword evidence="12" id="KW-0325">Glycoprotein</keyword>